<evidence type="ECO:0000313" key="2">
    <source>
        <dbReference type="EMBL" id="KAL0475858.1"/>
    </source>
</evidence>
<keyword evidence="1" id="KW-0732">Signal</keyword>
<evidence type="ECO:0000256" key="1">
    <source>
        <dbReference type="SAM" id="SignalP"/>
    </source>
</evidence>
<feature type="chain" id="PRO_5046499296" description="Secreted protein" evidence="1">
    <location>
        <begin position="26"/>
        <end position="111"/>
    </location>
</feature>
<reference evidence="2 3" key="1">
    <citation type="submission" date="2023-09" db="EMBL/GenBank/DDBJ databases">
        <title>Multi-omics analysis of a traditional fermented food reveals byproduct-associated fungal strains for waste-to-food upcycling.</title>
        <authorList>
            <consortium name="Lawrence Berkeley National Laboratory"/>
            <person name="Rekdal V.M."/>
            <person name="Villalobos-Escobedo J.M."/>
            <person name="Rodriguez-Valeron N."/>
            <person name="Garcia M.O."/>
            <person name="Vasquez D.P."/>
            <person name="Damayanti I."/>
            <person name="Sorensen P.M."/>
            <person name="Baidoo E.E."/>
            <person name="De Carvalho A.C."/>
            <person name="Riley R."/>
            <person name="Lipzen A."/>
            <person name="He G."/>
            <person name="Yan M."/>
            <person name="Haridas S."/>
            <person name="Daum C."/>
            <person name="Yoshinaga Y."/>
            <person name="Ng V."/>
            <person name="Grigoriev I.V."/>
            <person name="Munk R."/>
            <person name="Nuraida L."/>
            <person name="Wijaya C.H."/>
            <person name="Morales P.-C."/>
            <person name="Keasling J.D."/>
        </authorList>
    </citation>
    <scope>NUCLEOTIDE SEQUENCE [LARGE SCALE GENOMIC DNA]</scope>
    <source>
        <strain evidence="2 3">FGSC 2613</strain>
    </source>
</reference>
<accession>A0ABR3DU76</accession>
<dbReference type="Proteomes" id="UP001451303">
    <property type="component" value="Unassembled WGS sequence"/>
</dbReference>
<comment type="caution">
    <text evidence="2">The sequence shown here is derived from an EMBL/GenBank/DDBJ whole genome shotgun (WGS) entry which is preliminary data.</text>
</comment>
<feature type="signal peptide" evidence="1">
    <location>
        <begin position="1"/>
        <end position="25"/>
    </location>
</feature>
<evidence type="ECO:0008006" key="4">
    <source>
        <dbReference type="Google" id="ProtNLM"/>
    </source>
</evidence>
<gene>
    <name evidence="2" type="ORF">QR685DRAFT_61506</name>
</gene>
<name>A0ABR3DU76_NEUIN</name>
<evidence type="ECO:0000313" key="3">
    <source>
        <dbReference type="Proteomes" id="UP001451303"/>
    </source>
</evidence>
<organism evidence="2 3">
    <name type="scientific">Neurospora intermedia</name>
    <dbReference type="NCBI Taxonomy" id="5142"/>
    <lineage>
        <taxon>Eukaryota</taxon>
        <taxon>Fungi</taxon>
        <taxon>Dikarya</taxon>
        <taxon>Ascomycota</taxon>
        <taxon>Pezizomycotina</taxon>
        <taxon>Sordariomycetes</taxon>
        <taxon>Sordariomycetidae</taxon>
        <taxon>Sordariales</taxon>
        <taxon>Sordariaceae</taxon>
        <taxon>Neurospora</taxon>
    </lineage>
</organism>
<dbReference type="EMBL" id="JAVLET010000001">
    <property type="protein sequence ID" value="KAL0475858.1"/>
    <property type="molecule type" value="Genomic_DNA"/>
</dbReference>
<proteinExistence type="predicted"/>
<protein>
    <recommendedName>
        <fullName evidence="4">Secreted protein</fullName>
    </recommendedName>
</protein>
<keyword evidence="3" id="KW-1185">Reference proteome</keyword>
<sequence length="111" mass="12386">MTISPTFTLLLAAYLRHFSIFPGDAQMEDCRHLRSKELGKDVLAPGHNQLPHYRFTEAGRPRGGGHCNAHVADRAIATPCSRSQSNPGQGWHRDTASMTRFFENATLPKVR</sequence>